<evidence type="ECO:0000313" key="1">
    <source>
        <dbReference type="EMBL" id="ETX08982.1"/>
    </source>
</evidence>
<sequence>MACGLLEAAAWRMPILTLPASLTFSRGELIMQDMQPDTKSHHDDDVFRFAQKVVQEMPECRESRIAEVQRTLNNHHLILNAEVLASRIIADPLHQVHCDL</sequence>
<dbReference type="HOGENOM" id="CLU_2380847_0_0_7"/>
<organism evidence="1 2">
    <name type="scientific">Candidatus Entotheonella gemina</name>
    <dbReference type="NCBI Taxonomy" id="1429439"/>
    <lineage>
        <taxon>Bacteria</taxon>
        <taxon>Pseudomonadati</taxon>
        <taxon>Nitrospinota/Tectimicrobiota group</taxon>
        <taxon>Candidatus Tectimicrobiota</taxon>
        <taxon>Candidatus Entotheonellia</taxon>
        <taxon>Candidatus Entotheonellales</taxon>
        <taxon>Candidatus Entotheonellaceae</taxon>
        <taxon>Candidatus Entotheonella</taxon>
    </lineage>
</organism>
<comment type="caution">
    <text evidence="1">The sequence shown here is derived from an EMBL/GenBank/DDBJ whole genome shotgun (WGS) entry which is preliminary data.</text>
</comment>
<reference evidence="1 2" key="1">
    <citation type="journal article" date="2014" name="Nature">
        <title>An environmental bacterial taxon with a large and distinct metabolic repertoire.</title>
        <authorList>
            <person name="Wilson M.C."/>
            <person name="Mori T."/>
            <person name="Ruckert C."/>
            <person name="Uria A.R."/>
            <person name="Helf M.J."/>
            <person name="Takada K."/>
            <person name="Gernert C."/>
            <person name="Steffens U.A."/>
            <person name="Heycke N."/>
            <person name="Schmitt S."/>
            <person name="Rinke C."/>
            <person name="Helfrich E.J."/>
            <person name="Brachmann A.O."/>
            <person name="Gurgui C."/>
            <person name="Wakimoto T."/>
            <person name="Kracht M."/>
            <person name="Crusemann M."/>
            <person name="Hentschel U."/>
            <person name="Abe I."/>
            <person name="Matsunaga S."/>
            <person name="Kalinowski J."/>
            <person name="Takeyama H."/>
            <person name="Piel J."/>
        </authorList>
    </citation>
    <scope>NUCLEOTIDE SEQUENCE [LARGE SCALE GENOMIC DNA]</scope>
    <source>
        <strain evidence="2">TSY2</strain>
    </source>
</reference>
<protein>
    <submittedName>
        <fullName evidence="1">Uncharacterized protein</fullName>
    </submittedName>
</protein>
<accession>W4MH03</accession>
<name>W4MH03_9BACT</name>
<gene>
    <name evidence="1" type="ORF">ETSY2_02165</name>
</gene>
<evidence type="ECO:0000313" key="2">
    <source>
        <dbReference type="Proteomes" id="UP000019140"/>
    </source>
</evidence>
<dbReference type="EMBL" id="AZHX01000085">
    <property type="protein sequence ID" value="ETX08982.1"/>
    <property type="molecule type" value="Genomic_DNA"/>
</dbReference>
<keyword evidence="2" id="KW-1185">Reference proteome</keyword>
<dbReference type="AlphaFoldDB" id="W4MH03"/>
<proteinExistence type="predicted"/>
<dbReference type="Proteomes" id="UP000019140">
    <property type="component" value="Unassembled WGS sequence"/>
</dbReference>